<evidence type="ECO:0000256" key="4">
    <source>
        <dbReference type="ARBA" id="ARBA00023136"/>
    </source>
</evidence>
<dbReference type="eggNOG" id="arCOG00272">
    <property type="taxonomic scope" value="Archaea"/>
</dbReference>
<feature type="domain" description="EamA" evidence="6">
    <location>
        <begin position="215"/>
        <end position="349"/>
    </location>
</feature>
<sequence length="352" mass="35618">MAVPGLPGFPGALSSLPSLPSSVPLASSVGSMHTGLGLELGAILGLEVGSGLSEPALGILLATIAAVGFAGQFLFVRLGTEDGDVIDAVLVVLLVNVGLLVPPLLAAYSPPYVDLFTPVSFVSFAAAGVAGMFVARLAMFRSIEAIGANLTSPIVASNVLFATVFAVVLLEERLTVIHAAGIVLIVAGLAVASWDTAESTGADRSIRDLGTTLALPLVAAAAIGIEPIFISIGLADGTAVLPGIVVMAGTATVGFVGYLGVSESVRRVRGSGPELKWYLSAGVATTVGFLSYFAALEVAPVVVVMPFLQLTPLLVVVLSIALLPSHLERVSWRVVAAAILVVIGATFVSISG</sequence>
<dbReference type="EMBL" id="AOMA01000167">
    <property type="protein sequence ID" value="EMA31099.1"/>
    <property type="molecule type" value="Genomic_DNA"/>
</dbReference>
<dbReference type="PATRIC" id="fig|1227454.3.peg.3321"/>
<keyword evidence="2 5" id="KW-0812">Transmembrane</keyword>
<keyword evidence="4 5" id="KW-0472">Membrane</keyword>
<dbReference type="Proteomes" id="UP000011607">
    <property type="component" value="Unassembled WGS sequence"/>
</dbReference>
<evidence type="ECO:0000256" key="2">
    <source>
        <dbReference type="ARBA" id="ARBA00022692"/>
    </source>
</evidence>
<dbReference type="Pfam" id="PF00892">
    <property type="entry name" value="EamA"/>
    <property type="match status" value="2"/>
</dbReference>
<proteinExistence type="predicted"/>
<feature type="transmembrane region" description="Helical" evidence="5">
    <location>
        <begin position="240"/>
        <end position="261"/>
    </location>
</feature>
<organism evidence="7 8">
    <name type="scientific">Halobiforma nitratireducens JCM 10879</name>
    <dbReference type="NCBI Taxonomy" id="1227454"/>
    <lineage>
        <taxon>Archaea</taxon>
        <taxon>Methanobacteriati</taxon>
        <taxon>Methanobacteriota</taxon>
        <taxon>Stenosarchaea group</taxon>
        <taxon>Halobacteria</taxon>
        <taxon>Halobacteriales</taxon>
        <taxon>Natrialbaceae</taxon>
        <taxon>Halobiforma</taxon>
    </lineage>
</organism>
<feature type="transmembrane region" description="Helical" evidence="5">
    <location>
        <begin position="56"/>
        <end position="76"/>
    </location>
</feature>
<feature type="transmembrane region" description="Helical" evidence="5">
    <location>
        <begin position="88"/>
        <end position="109"/>
    </location>
</feature>
<feature type="domain" description="EamA" evidence="6">
    <location>
        <begin position="57"/>
        <end position="193"/>
    </location>
</feature>
<comment type="subcellular location">
    <subcellularLocation>
        <location evidence="1">Membrane</location>
        <topology evidence="1">Multi-pass membrane protein</topology>
    </subcellularLocation>
</comment>
<dbReference type="InterPro" id="IPR050638">
    <property type="entry name" value="AA-Vitamin_Transporters"/>
</dbReference>
<gene>
    <name evidence="7" type="ORF">C446_16205</name>
</gene>
<name>M0LFA1_9EURY</name>
<keyword evidence="8" id="KW-1185">Reference proteome</keyword>
<evidence type="ECO:0000256" key="3">
    <source>
        <dbReference type="ARBA" id="ARBA00022989"/>
    </source>
</evidence>
<dbReference type="PANTHER" id="PTHR32322:SF2">
    <property type="entry name" value="EAMA DOMAIN-CONTAINING PROTEIN"/>
    <property type="match status" value="1"/>
</dbReference>
<feature type="transmembrane region" description="Helical" evidence="5">
    <location>
        <begin position="301"/>
        <end position="323"/>
    </location>
</feature>
<dbReference type="SUPFAM" id="SSF103481">
    <property type="entry name" value="Multidrug resistance efflux transporter EmrE"/>
    <property type="match status" value="2"/>
</dbReference>
<evidence type="ECO:0000256" key="5">
    <source>
        <dbReference type="SAM" id="Phobius"/>
    </source>
</evidence>
<feature type="transmembrane region" description="Helical" evidence="5">
    <location>
        <begin position="115"/>
        <end position="138"/>
    </location>
</feature>
<evidence type="ECO:0000313" key="8">
    <source>
        <dbReference type="Proteomes" id="UP000011607"/>
    </source>
</evidence>
<dbReference type="InterPro" id="IPR037185">
    <property type="entry name" value="EmrE-like"/>
</dbReference>
<evidence type="ECO:0000313" key="7">
    <source>
        <dbReference type="EMBL" id="EMA31099.1"/>
    </source>
</evidence>
<feature type="transmembrane region" description="Helical" evidence="5">
    <location>
        <begin position="176"/>
        <end position="197"/>
    </location>
</feature>
<dbReference type="STRING" id="1227454.C446_16205"/>
<comment type="caution">
    <text evidence="7">The sequence shown here is derived from an EMBL/GenBank/DDBJ whole genome shotgun (WGS) entry which is preliminary data.</text>
</comment>
<feature type="transmembrane region" description="Helical" evidence="5">
    <location>
        <begin position="209"/>
        <end position="234"/>
    </location>
</feature>
<keyword evidence="3 5" id="KW-1133">Transmembrane helix</keyword>
<protein>
    <recommendedName>
        <fullName evidence="6">EamA domain-containing protein</fullName>
    </recommendedName>
</protein>
<dbReference type="AlphaFoldDB" id="M0LFA1"/>
<feature type="transmembrane region" description="Helical" evidence="5">
    <location>
        <begin position="150"/>
        <end position="170"/>
    </location>
</feature>
<evidence type="ECO:0000259" key="6">
    <source>
        <dbReference type="Pfam" id="PF00892"/>
    </source>
</evidence>
<accession>M0LFA1</accession>
<dbReference type="PANTHER" id="PTHR32322">
    <property type="entry name" value="INNER MEMBRANE TRANSPORTER"/>
    <property type="match status" value="1"/>
</dbReference>
<feature type="transmembrane region" description="Helical" evidence="5">
    <location>
        <begin position="330"/>
        <end position="350"/>
    </location>
</feature>
<reference evidence="7 8" key="1">
    <citation type="journal article" date="2014" name="PLoS Genet.">
        <title>Phylogenetically driven sequencing of extremely halophilic archaea reveals strategies for static and dynamic osmo-response.</title>
        <authorList>
            <person name="Becker E.A."/>
            <person name="Seitzer P.M."/>
            <person name="Tritt A."/>
            <person name="Larsen D."/>
            <person name="Krusor M."/>
            <person name="Yao A.I."/>
            <person name="Wu D."/>
            <person name="Madern D."/>
            <person name="Eisen J.A."/>
            <person name="Darling A.E."/>
            <person name="Facciotti M.T."/>
        </authorList>
    </citation>
    <scope>NUCLEOTIDE SEQUENCE [LARGE SCALE GENOMIC DNA]</scope>
    <source>
        <strain evidence="7 8">JCM 10879</strain>
    </source>
</reference>
<dbReference type="InterPro" id="IPR000620">
    <property type="entry name" value="EamA_dom"/>
</dbReference>
<dbReference type="Gene3D" id="1.10.3730.20">
    <property type="match status" value="1"/>
</dbReference>
<feature type="transmembrane region" description="Helical" evidence="5">
    <location>
        <begin position="277"/>
        <end position="295"/>
    </location>
</feature>
<evidence type="ECO:0000256" key="1">
    <source>
        <dbReference type="ARBA" id="ARBA00004141"/>
    </source>
</evidence>
<dbReference type="GO" id="GO:0016020">
    <property type="term" value="C:membrane"/>
    <property type="evidence" value="ECO:0007669"/>
    <property type="project" value="UniProtKB-SubCell"/>
</dbReference>